<keyword evidence="2" id="KW-0812">Transmembrane</keyword>
<evidence type="ECO:0000256" key="1">
    <source>
        <dbReference type="SAM" id="MobiDB-lite"/>
    </source>
</evidence>
<feature type="compositionally biased region" description="Low complexity" evidence="1">
    <location>
        <begin position="409"/>
        <end position="424"/>
    </location>
</feature>
<proteinExistence type="predicted"/>
<reference evidence="4 5" key="1">
    <citation type="submission" date="2017-03" db="EMBL/GenBank/DDBJ databases">
        <authorList>
            <person name="Afonso C.L."/>
            <person name="Miller P.J."/>
            <person name="Scott M.A."/>
            <person name="Spackman E."/>
            <person name="Goraichik I."/>
            <person name="Dimitrov K.M."/>
            <person name="Suarez D.L."/>
            <person name="Swayne D.E."/>
        </authorList>
    </citation>
    <scope>NUCLEOTIDE SEQUENCE [LARGE SCALE GENOMIC DNA]</scope>
    <source>
        <strain evidence="4">SB41UT1</strain>
    </source>
</reference>
<feature type="region of interest" description="Disordered" evidence="1">
    <location>
        <begin position="409"/>
        <end position="429"/>
    </location>
</feature>
<dbReference type="InterPro" id="IPR025738">
    <property type="entry name" value="BatD"/>
</dbReference>
<evidence type="ECO:0000259" key="3">
    <source>
        <dbReference type="Pfam" id="PF25607"/>
    </source>
</evidence>
<feature type="domain" description="DUF7939" evidence="3">
    <location>
        <begin position="491"/>
        <end position="574"/>
    </location>
</feature>
<name>A0A1X7AMQ3_9GAMM</name>
<gene>
    <name evidence="4" type="ORF">EHSB41UT_03145</name>
</gene>
<sequence>MVKQHSIRHLMQQPALAMALLILLIMGSLPAWASLSATVDRNEITEGEALVYTLRSDGLTLRGSPDFAPLEKDFDILGTSRSNQIRMINGENASWVEWNITLMPKREGTLTLPALTFGDSTSNPIQIKVHKTSAQQGATASSPVYMRSSLSAETLWEGQEAVLTLKIFTRADFADNPDLSSPQAEGAIIKLISNDKREERIINGVRYQVISLEYLVTPTRAGELRISGQVLTGALVEDDPYGRPSLLRMTRSRPFRISSPEMLLTVNPPPENWPAGTPWLPAESLSLSESWSSNPAQLKTGDSITRTITVTAEGTNSALIPPLPALNLNGVNSYPDQPATDNRLSGTQTTGIRSESVALVPTQAGEITLPAVELTWFNTKTGQIEISTLAAQTLNIAAGSQPAVQPQAPVAVSPTTTTPSSNASEQTLQSGDLQTIGEPVSENSLFIWQAATAVFALLWLLTLAYVVRLKRGSPSLTKTTKTSFPSHTSESELFKALINACQNNEAAILEQRLVSWGTELIGKESLTSSEVISTLNSDELSKGWNLLLSQRYSTEKSALDTTPLVNLLTEARKQWFNQQSEKSNNTLRINP</sequence>
<dbReference type="PANTHER" id="PTHR40940">
    <property type="entry name" value="PROTEIN BATD-RELATED"/>
    <property type="match status" value="1"/>
</dbReference>
<protein>
    <recommendedName>
        <fullName evidence="3">DUF7939 domain-containing protein</fullName>
    </recommendedName>
</protein>
<feature type="transmembrane region" description="Helical" evidence="2">
    <location>
        <begin position="446"/>
        <end position="467"/>
    </location>
</feature>
<dbReference type="Proteomes" id="UP000196573">
    <property type="component" value="Unassembled WGS sequence"/>
</dbReference>
<evidence type="ECO:0000313" key="4">
    <source>
        <dbReference type="EMBL" id="SMA49261.1"/>
    </source>
</evidence>
<dbReference type="Pfam" id="PF13584">
    <property type="entry name" value="BatD"/>
    <property type="match status" value="2"/>
</dbReference>
<dbReference type="AlphaFoldDB" id="A0A1X7AMQ3"/>
<dbReference type="RefSeq" id="WP_087111562.1">
    <property type="nucleotide sequence ID" value="NZ_CBCSCN010000007.1"/>
</dbReference>
<keyword evidence="2" id="KW-0472">Membrane</keyword>
<dbReference type="OrthoDB" id="5293418at2"/>
<organism evidence="4 5">
    <name type="scientific">Parendozoicomonas haliclonae</name>
    <dbReference type="NCBI Taxonomy" id="1960125"/>
    <lineage>
        <taxon>Bacteria</taxon>
        <taxon>Pseudomonadati</taxon>
        <taxon>Pseudomonadota</taxon>
        <taxon>Gammaproteobacteria</taxon>
        <taxon>Oceanospirillales</taxon>
        <taxon>Endozoicomonadaceae</taxon>
        <taxon>Parendozoicomonas</taxon>
    </lineage>
</organism>
<keyword evidence="5" id="KW-1185">Reference proteome</keyword>
<evidence type="ECO:0000313" key="5">
    <source>
        <dbReference type="Proteomes" id="UP000196573"/>
    </source>
</evidence>
<dbReference type="InterPro" id="IPR057699">
    <property type="entry name" value="DUF7939"/>
</dbReference>
<dbReference type="EMBL" id="FWPT01000007">
    <property type="protein sequence ID" value="SMA49261.1"/>
    <property type="molecule type" value="Genomic_DNA"/>
</dbReference>
<dbReference type="Pfam" id="PF25607">
    <property type="entry name" value="DUF7939"/>
    <property type="match status" value="1"/>
</dbReference>
<dbReference type="PANTHER" id="PTHR40940:SF1">
    <property type="entry name" value="PROTEIN BATD"/>
    <property type="match status" value="1"/>
</dbReference>
<accession>A0A1X7AMQ3</accession>
<keyword evidence="2" id="KW-1133">Transmembrane helix</keyword>
<evidence type="ECO:0000256" key="2">
    <source>
        <dbReference type="SAM" id="Phobius"/>
    </source>
</evidence>